<accession>A0A845UC49</accession>
<dbReference type="CDD" id="cd04301">
    <property type="entry name" value="NAT_SF"/>
    <property type="match status" value="1"/>
</dbReference>
<dbReference type="InterPro" id="IPR000182">
    <property type="entry name" value="GNAT_dom"/>
</dbReference>
<protein>
    <submittedName>
        <fullName evidence="2">GNAT family N-acetyltransferase</fullName>
    </submittedName>
</protein>
<dbReference type="GO" id="GO:0016747">
    <property type="term" value="F:acyltransferase activity, transferring groups other than amino-acyl groups"/>
    <property type="evidence" value="ECO:0007669"/>
    <property type="project" value="InterPro"/>
</dbReference>
<dbReference type="Gene3D" id="3.40.630.30">
    <property type="match status" value="1"/>
</dbReference>
<dbReference type="InterPro" id="IPR050276">
    <property type="entry name" value="MshD_Acetyltransferase"/>
</dbReference>
<evidence type="ECO:0000259" key="1">
    <source>
        <dbReference type="PROSITE" id="PS51186"/>
    </source>
</evidence>
<dbReference type="EMBL" id="WNJL01000035">
    <property type="protein sequence ID" value="NDU42955.1"/>
    <property type="molecule type" value="Genomic_DNA"/>
</dbReference>
<proteinExistence type="predicted"/>
<name>A0A845UC49_9PROT</name>
<dbReference type="PANTHER" id="PTHR43617">
    <property type="entry name" value="L-AMINO ACID N-ACETYLTRANSFERASE"/>
    <property type="match status" value="1"/>
</dbReference>
<evidence type="ECO:0000313" key="2">
    <source>
        <dbReference type="EMBL" id="NDU42955.1"/>
    </source>
</evidence>
<dbReference type="RefSeq" id="WP_163098178.1">
    <property type="nucleotide sequence ID" value="NZ_CP127523.1"/>
</dbReference>
<gene>
    <name evidence="2" type="ORF">GL267_10005</name>
</gene>
<dbReference type="SUPFAM" id="SSF55729">
    <property type="entry name" value="Acyl-CoA N-acyltransferases (Nat)"/>
    <property type="match status" value="1"/>
</dbReference>
<dbReference type="InterPro" id="IPR016181">
    <property type="entry name" value="Acyl_CoA_acyltransferase"/>
</dbReference>
<feature type="domain" description="N-acetyltransferase" evidence="1">
    <location>
        <begin position="64"/>
        <end position="232"/>
    </location>
</feature>
<organism evidence="2">
    <name type="scientific">Acidithiobacillus ferrianus</name>
    <dbReference type="NCBI Taxonomy" id="2678518"/>
    <lineage>
        <taxon>Bacteria</taxon>
        <taxon>Pseudomonadati</taxon>
        <taxon>Pseudomonadota</taxon>
        <taxon>Acidithiobacillia</taxon>
        <taxon>Acidithiobacillales</taxon>
        <taxon>Acidithiobacillaceae</taxon>
        <taxon>Acidithiobacillus</taxon>
    </lineage>
</organism>
<comment type="caution">
    <text evidence="2">The sequence shown here is derived from an EMBL/GenBank/DDBJ whole genome shotgun (WGS) entry which is preliminary data.</text>
</comment>
<dbReference type="AlphaFoldDB" id="A0A845UC49"/>
<keyword evidence="2" id="KW-0808">Transferase</keyword>
<dbReference type="Pfam" id="PF00583">
    <property type="entry name" value="Acetyltransf_1"/>
    <property type="match status" value="1"/>
</dbReference>
<reference evidence="2" key="1">
    <citation type="submission" date="2019-11" db="EMBL/GenBank/DDBJ databases">
        <title>Acidithiobacillus ferrianus sp. nov.: a facultatively anaerobic and extremely acidophilic chemolithoautotroph.</title>
        <authorList>
            <person name="Norris P.R."/>
            <person name="Falagan C."/>
            <person name="Moya-Beltran A."/>
            <person name="Castro M."/>
            <person name="Quatrini R."/>
            <person name="Johnson D.B."/>
        </authorList>
    </citation>
    <scope>NUCLEOTIDE SEQUENCE [LARGE SCALE GENOMIC DNA]</scope>
    <source>
        <strain evidence="2">MG</strain>
    </source>
</reference>
<dbReference type="PROSITE" id="PS51186">
    <property type="entry name" value="GNAT"/>
    <property type="match status" value="1"/>
</dbReference>
<sequence>MLTPSSLSAKSTCAGPQKNMASVFEAIDLAHGQVLRSACSLNFNQFICNQLNEKIVYIYERFFMVIRPAVLNDAEAIAKVHVLSWQKAYLDILAPDYLAQLSIEERSAMWTKSISQKYLQISVAEIDEMVAGFISIGPSRDDDCTPADKELWAIYVAPQYWSMGVGRNLWLQAEETLKIIATENIYLWVFSQNERARGFYEAVGFEAETNRLDNFYLGGKKVEKIRYRKTIKNIV</sequence>